<dbReference type="PANTHER" id="PTHR42742:SF3">
    <property type="entry name" value="FRUCTOKINASE"/>
    <property type="match status" value="1"/>
</dbReference>
<evidence type="ECO:0000256" key="1">
    <source>
        <dbReference type="ARBA" id="ARBA00001946"/>
    </source>
</evidence>
<dbReference type="SUPFAM" id="SSF53067">
    <property type="entry name" value="Actin-like ATPase domain"/>
    <property type="match status" value="1"/>
</dbReference>
<evidence type="ECO:0000313" key="7">
    <source>
        <dbReference type="EMBL" id="KCZ60360.1"/>
    </source>
</evidence>
<dbReference type="STRING" id="1280948.HY36_05115"/>
<keyword evidence="4" id="KW-0460">Magnesium</keyword>
<keyword evidence="3" id="KW-0862">Zinc</keyword>
<dbReference type="EC" id="2.7.1.4" evidence="5"/>
<dbReference type="GO" id="GO:0046872">
    <property type="term" value="F:metal ion binding"/>
    <property type="evidence" value="ECO:0007669"/>
    <property type="project" value="UniProtKB-KW"/>
</dbReference>
<dbReference type="Proteomes" id="UP000024547">
    <property type="component" value="Unassembled WGS sequence"/>
</dbReference>
<sequence>MGGKFYRGGIDAGGTTFKCGVADEEGVLVQQCRVRVTSPTETISQCLEFFRPLYESERLRSFGIASFGPIDVDLSSPDYGTILSTPKPAWSHTNLRAAFEKTIGLPVAVDVDVNGALLAERTLGAAKGTKSAVYVTVGTGIGASIFANGSFLGRPVHPEFGHIPLRRNEQDKSFDCLCPFHSDCLEGMISAKAVGARVGEPSLLTEDDPVWEIAADYLAQACRSLYLTARPERIILGGGLLLAPHLIGRIRHAFYDQMGGYLSMGWNATVDLITTPDLGDNAGLMGAILLGQVDRSQHFALLA</sequence>
<keyword evidence="2" id="KW-0479">Metal-binding</keyword>
<organism evidence="7 8">
    <name type="scientific">Hyphomonas atlantica</name>
    <dbReference type="NCBI Taxonomy" id="1280948"/>
    <lineage>
        <taxon>Bacteria</taxon>
        <taxon>Pseudomonadati</taxon>
        <taxon>Pseudomonadota</taxon>
        <taxon>Alphaproteobacteria</taxon>
        <taxon>Hyphomonadales</taxon>
        <taxon>Hyphomonadaceae</taxon>
        <taxon>Hyphomonas</taxon>
    </lineage>
</organism>
<evidence type="ECO:0000256" key="2">
    <source>
        <dbReference type="ARBA" id="ARBA00022723"/>
    </source>
</evidence>
<accession>A0A059E0I9</accession>
<reference evidence="7 8" key="1">
    <citation type="journal article" date="2014" name="Antonie Van Leeuwenhoek">
        <title>Hyphomonas beringensis sp. nov. and Hyphomonas chukchiensis sp. nov., isolated from surface seawater of the Bering Sea and Chukchi Sea.</title>
        <authorList>
            <person name="Li C."/>
            <person name="Lai Q."/>
            <person name="Li G."/>
            <person name="Dong C."/>
            <person name="Wang J."/>
            <person name="Liao Y."/>
            <person name="Shao Z."/>
        </authorList>
    </citation>
    <scope>NUCLEOTIDE SEQUENCE [LARGE SCALE GENOMIC DNA]</scope>
    <source>
        <strain evidence="7 8">22II1-22F38</strain>
    </source>
</reference>
<dbReference type="GeneID" id="92501099"/>
<dbReference type="GO" id="GO:0008865">
    <property type="term" value="F:fructokinase activity"/>
    <property type="evidence" value="ECO:0007669"/>
    <property type="project" value="UniProtKB-EC"/>
</dbReference>
<dbReference type="CDD" id="cd24067">
    <property type="entry name" value="ASKHA_NBD_ROK_BsFRK-like"/>
    <property type="match status" value="1"/>
</dbReference>
<name>A0A059E0I9_9PROT</name>
<dbReference type="PATRIC" id="fig|1280948.3.peg.2080"/>
<evidence type="ECO:0000256" key="4">
    <source>
        <dbReference type="ARBA" id="ARBA00022842"/>
    </source>
</evidence>
<comment type="catalytic activity">
    <reaction evidence="6">
        <text>D-fructose + ATP = D-fructose 6-phosphate + ADP + H(+)</text>
        <dbReference type="Rhea" id="RHEA:16125"/>
        <dbReference type="ChEBI" id="CHEBI:15378"/>
        <dbReference type="ChEBI" id="CHEBI:30616"/>
        <dbReference type="ChEBI" id="CHEBI:37721"/>
        <dbReference type="ChEBI" id="CHEBI:61527"/>
        <dbReference type="ChEBI" id="CHEBI:456216"/>
        <dbReference type="EC" id="2.7.1.4"/>
    </reaction>
</comment>
<dbReference type="Gene3D" id="3.30.420.40">
    <property type="match status" value="2"/>
</dbReference>
<evidence type="ECO:0000256" key="6">
    <source>
        <dbReference type="ARBA" id="ARBA00048451"/>
    </source>
</evidence>
<dbReference type="RefSeq" id="WP_035552141.1">
    <property type="nucleotide sequence ID" value="NZ_AWFH01000023.1"/>
</dbReference>
<protein>
    <recommendedName>
        <fullName evidence="5">fructokinase</fullName>
        <ecNumber evidence="5">2.7.1.4</ecNumber>
    </recommendedName>
</protein>
<comment type="caution">
    <text evidence="7">The sequence shown here is derived from an EMBL/GenBank/DDBJ whole genome shotgun (WGS) entry which is preliminary data.</text>
</comment>
<gene>
    <name evidence="7" type="ORF">HY36_05115</name>
</gene>
<dbReference type="InterPro" id="IPR051804">
    <property type="entry name" value="Carb_Metab_Reg_Kinase/Isom"/>
</dbReference>
<dbReference type="InterPro" id="IPR000600">
    <property type="entry name" value="ROK"/>
</dbReference>
<evidence type="ECO:0000256" key="5">
    <source>
        <dbReference type="ARBA" id="ARBA00038887"/>
    </source>
</evidence>
<evidence type="ECO:0000256" key="3">
    <source>
        <dbReference type="ARBA" id="ARBA00022833"/>
    </source>
</evidence>
<dbReference type="Pfam" id="PF00480">
    <property type="entry name" value="ROK"/>
    <property type="match status" value="1"/>
</dbReference>
<dbReference type="OrthoDB" id="9783435at2"/>
<dbReference type="eggNOG" id="COG1940">
    <property type="taxonomic scope" value="Bacteria"/>
</dbReference>
<dbReference type="AlphaFoldDB" id="A0A059E0I9"/>
<evidence type="ECO:0000313" key="8">
    <source>
        <dbReference type="Proteomes" id="UP000024547"/>
    </source>
</evidence>
<proteinExistence type="predicted"/>
<comment type="cofactor">
    <cofactor evidence="1">
        <name>Mg(2+)</name>
        <dbReference type="ChEBI" id="CHEBI:18420"/>
    </cofactor>
</comment>
<keyword evidence="8" id="KW-1185">Reference proteome</keyword>
<dbReference type="PANTHER" id="PTHR42742">
    <property type="entry name" value="TRANSCRIPTIONAL REPRESSOR MPRA"/>
    <property type="match status" value="1"/>
</dbReference>
<dbReference type="EMBL" id="AWFH01000023">
    <property type="protein sequence ID" value="KCZ60360.1"/>
    <property type="molecule type" value="Genomic_DNA"/>
</dbReference>
<dbReference type="InterPro" id="IPR043129">
    <property type="entry name" value="ATPase_NBD"/>
</dbReference>